<dbReference type="CDD" id="cd03213">
    <property type="entry name" value="ABCG_EPDR"/>
    <property type="match status" value="1"/>
</dbReference>
<keyword evidence="6 9" id="KW-1133">Transmembrane helix</keyword>
<sequence length="1096" mass="121916">MSACEYCSRTECFSGQYCPTHYAVAVTCAGGYFCPDLLTKLPCPKGSYCRKGSAEPTTCYFLNSCPALSSCPLDLSWALLMAVTLVLWYGGYRMLFDFRDAERLKRMDRRKATKRAIELTMRNKEILRMGSAIKMNANGGEVAMLRKARNLNLGFRTLSVDIHDGKKSKRIIDNVSGDIRAGRLTAIMGPSGAGKSSFLHVIGGRLRKLGESQTRVDISGSVLINGERRSMHSYRRVIGFVPQDDILHNQLTPKESFRLISGLRLPDTYSYKQRKELVNNVLSLLDLEKVRHDRIGDASQRGISGGQRKRVNIGSELVADPWMLFLDEPTSGLDSSSAHKVVEILRKLADLGLTVVCVLHQPRKSIFELIDDVLLLGNGGRLVYSGPRKKATKYFNTVGFEMPDDMMNPADWLTDVVAGEVRNRVHKSLMGAVDLQELWLAARQARLNRLSGATSFSDPSDVTDEVEQRLMKQGMNITKHPRFGLPEKRQLFLRKQDGETFIVWSSTKSDKTGLLSFGWSMMSQTLDGQRMESLNNVEELREGITTNVLERTAVPSRSHLYLSIILKSRTLDLECDSEEERDDLMLCMQHHLRAINKGQNRFIPNQSTTVPIFSKTSSMDVDSIDENDVEIGQNMNPMRKTIDGSFAPRAGGLETVASEAELSTLVDILEDFECESDEEGDGGMGSRSWNEDDAEEDDAFGEGAGSSDNFASGELDYSEFASRRKSYVQRDGRRLSNARPPPLLKVTTSSSGKTSGSGIGESPSSAEGGQSQSATPTGRIRSQSMSPKEAMKRASTAAKNLGTTIKRRLSLARKKKTKKKVNLLDPLSRMNPHFLVQTRHYLKLSVLNQDVKATAFDLALMTMSGMALGTVYSNVEETGNEIYSFAMASMAMGIMASTSVERYFPMDREQFLRETSSGTRTSSYFCGKIIAHLPFVLVSPLFFGVFYVAFAAPRLHTHHLYFGLLLVTWSCSGAGYFLSLQFKSKAQLACTIYPLLCTMLSGMNPTLPDLSLPAYWLSALSYSRWSVNLFWLLQAERYDTDVFTGIEGTSEKHGYDRCAVPLCAFMLFLIGAVARGAAFLQLRSLKRAHSEKVHHK</sequence>
<dbReference type="SUPFAM" id="SSF52540">
    <property type="entry name" value="P-loop containing nucleoside triphosphate hydrolases"/>
    <property type="match status" value="1"/>
</dbReference>
<evidence type="ECO:0000313" key="11">
    <source>
        <dbReference type="EMBL" id="GMI23747.1"/>
    </source>
</evidence>
<comment type="subcellular location">
    <subcellularLocation>
        <location evidence="1">Membrane</location>
        <topology evidence="1">Multi-pass membrane protein</topology>
    </subcellularLocation>
</comment>
<evidence type="ECO:0000256" key="4">
    <source>
        <dbReference type="ARBA" id="ARBA00022741"/>
    </source>
</evidence>
<dbReference type="SMART" id="SM00382">
    <property type="entry name" value="AAA"/>
    <property type="match status" value="1"/>
</dbReference>
<evidence type="ECO:0000256" key="7">
    <source>
        <dbReference type="ARBA" id="ARBA00023136"/>
    </source>
</evidence>
<reference evidence="11 12" key="1">
    <citation type="journal article" date="2023" name="Commun. Biol.">
        <title>Genome analysis of Parmales, the sister group of diatoms, reveals the evolutionary specialization of diatoms from phago-mixotrophs to photoautotrophs.</title>
        <authorList>
            <person name="Ban H."/>
            <person name="Sato S."/>
            <person name="Yoshikawa S."/>
            <person name="Yamada K."/>
            <person name="Nakamura Y."/>
            <person name="Ichinomiya M."/>
            <person name="Sato N."/>
            <person name="Blanc-Mathieu R."/>
            <person name="Endo H."/>
            <person name="Kuwata A."/>
            <person name="Ogata H."/>
        </authorList>
    </citation>
    <scope>NUCLEOTIDE SEQUENCE [LARGE SCALE GENOMIC DNA]</scope>
</reference>
<dbReference type="Gene3D" id="3.40.50.300">
    <property type="entry name" value="P-loop containing nucleotide triphosphate hydrolases"/>
    <property type="match status" value="1"/>
</dbReference>
<feature type="compositionally biased region" description="Polar residues" evidence="8">
    <location>
        <begin position="763"/>
        <end position="786"/>
    </location>
</feature>
<dbReference type="PROSITE" id="PS00211">
    <property type="entry name" value="ABC_TRANSPORTER_1"/>
    <property type="match status" value="1"/>
</dbReference>
<dbReference type="InterPro" id="IPR050352">
    <property type="entry name" value="ABCG_transporters"/>
</dbReference>
<keyword evidence="7 9" id="KW-0472">Membrane</keyword>
<dbReference type="EMBL" id="BRYB01002675">
    <property type="protein sequence ID" value="GMI23747.1"/>
    <property type="molecule type" value="Genomic_DNA"/>
</dbReference>
<dbReference type="PANTHER" id="PTHR48041:SF91">
    <property type="entry name" value="ABC TRANSPORTER G FAMILY MEMBER 28"/>
    <property type="match status" value="1"/>
</dbReference>
<dbReference type="PROSITE" id="PS50893">
    <property type="entry name" value="ABC_TRANSPORTER_2"/>
    <property type="match status" value="1"/>
</dbReference>
<dbReference type="Pfam" id="PF19055">
    <property type="entry name" value="ABC2_membrane_7"/>
    <property type="match status" value="2"/>
</dbReference>
<feature type="transmembrane region" description="Helical" evidence="9">
    <location>
        <begin position="884"/>
        <end position="904"/>
    </location>
</feature>
<feature type="compositionally biased region" description="Acidic residues" evidence="8">
    <location>
        <begin position="691"/>
        <end position="700"/>
    </location>
</feature>
<accession>A0ABQ6MCI8</accession>
<feature type="compositionally biased region" description="Low complexity" evidence="8">
    <location>
        <begin position="747"/>
        <end position="762"/>
    </location>
</feature>
<keyword evidence="12" id="KW-1185">Reference proteome</keyword>
<feature type="transmembrane region" description="Helical" evidence="9">
    <location>
        <begin position="1059"/>
        <end position="1080"/>
    </location>
</feature>
<keyword evidence="2" id="KW-0813">Transport</keyword>
<dbReference type="InterPro" id="IPR017871">
    <property type="entry name" value="ABC_transporter-like_CS"/>
</dbReference>
<dbReference type="PANTHER" id="PTHR48041">
    <property type="entry name" value="ABC TRANSPORTER G FAMILY MEMBER 28"/>
    <property type="match status" value="1"/>
</dbReference>
<name>A0ABQ6MCI8_9STRA</name>
<evidence type="ECO:0000259" key="10">
    <source>
        <dbReference type="PROSITE" id="PS50893"/>
    </source>
</evidence>
<dbReference type="InterPro" id="IPR027417">
    <property type="entry name" value="P-loop_NTPase"/>
</dbReference>
<evidence type="ECO:0000313" key="12">
    <source>
        <dbReference type="Proteomes" id="UP001165060"/>
    </source>
</evidence>
<feature type="domain" description="ABC transporter" evidence="10">
    <location>
        <begin position="155"/>
        <end position="403"/>
    </location>
</feature>
<dbReference type="InterPro" id="IPR043926">
    <property type="entry name" value="ABCG_dom"/>
</dbReference>
<organism evidence="11 12">
    <name type="scientific">Tetraparma gracilis</name>
    <dbReference type="NCBI Taxonomy" id="2962635"/>
    <lineage>
        <taxon>Eukaryota</taxon>
        <taxon>Sar</taxon>
        <taxon>Stramenopiles</taxon>
        <taxon>Ochrophyta</taxon>
        <taxon>Bolidophyceae</taxon>
        <taxon>Parmales</taxon>
        <taxon>Triparmaceae</taxon>
        <taxon>Tetraparma</taxon>
    </lineage>
</organism>
<dbReference type="InterPro" id="IPR003439">
    <property type="entry name" value="ABC_transporter-like_ATP-bd"/>
</dbReference>
<feature type="transmembrane region" description="Helical" evidence="9">
    <location>
        <begin position="853"/>
        <end position="872"/>
    </location>
</feature>
<keyword evidence="5" id="KW-0067">ATP-binding</keyword>
<keyword evidence="3 9" id="KW-0812">Transmembrane</keyword>
<evidence type="ECO:0000256" key="3">
    <source>
        <dbReference type="ARBA" id="ARBA00022692"/>
    </source>
</evidence>
<dbReference type="Pfam" id="PF00005">
    <property type="entry name" value="ABC_tran"/>
    <property type="match status" value="1"/>
</dbReference>
<evidence type="ECO:0000256" key="9">
    <source>
        <dbReference type="SAM" id="Phobius"/>
    </source>
</evidence>
<dbReference type="Gene3D" id="2.30.29.30">
    <property type="entry name" value="Pleckstrin-homology domain (PH domain)/Phosphotyrosine-binding domain (PTB)"/>
    <property type="match status" value="1"/>
</dbReference>
<protein>
    <recommendedName>
        <fullName evidence="10">ABC transporter domain-containing protein</fullName>
    </recommendedName>
</protein>
<evidence type="ECO:0000256" key="5">
    <source>
        <dbReference type="ARBA" id="ARBA00022840"/>
    </source>
</evidence>
<dbReference type="Proteomes" id="UP001165060">
    <property type="component" value="Unassembled WGS sequence"/>
</dbReference>
<feature type="transmembrane region" description="Helical" evidence="9">
    <location>
        <begin position="925"/>
        <end position="948"/>
    </location>
</feature>
<proteinExistence type="predicted"/>
<comment type="caution">
    <text evidence="11">The sequence shown here is derived from an EMBL/GenBank/DDBJ whole genome shotgun (WGS) entry which is preliminary data.</text>
</comment>
<feature type="transmembrane region" description="Helical" evidence="9">
    <location>
        <begin position="960"/>
        <end position="979"/>
    </location>
</feature>
<evidence type="ECO:0000256" key="8">
    <source>
        <dbReference type="SAM" id="MobiDB-lite"/>
    </source>
</evidence>
<evidence type="ECO:0000256" key="1">
    <source>
        <dbReference type="ARBA" id="ARBA00004141"/>
    </source>
</evidence>
<feature type="transmembrane region" description="Helical" evidence="9">
    <location>
        <begin position="77"/>
        <end position="96"/>
    </location>
</feature>
<feature type="region of interest" description="Disordered" evidence="8">
    <location>
        <begin position="727"/>
        <end position="799"/>
    </location>
</feature>
<evidence type="ECO:0000256" key="6">
    <source>
        <dbReference type="ARBA" id="ARBA00022989"/>
    </source>
</evidence>
<keyword evidence="4" id="KW-0547">Nucleotide-binding</keyword>
<dbReference type="InterPro" id="IPR003593">
    <property type="entry name" value="AAA+_ATPase"/>
</dbReference>
<dbReference type="InterPro" id="IPR011993">
    <property type="entry name" value="PH-like_dom_sf"/>
</dbReference>
<evidence type="ECO:0000256" key="2">
    <source>
        <dbReference type="ARBA" id="ARBA00022448"/>
    </source>
</evidence>
<gene>
    <name evidence="11" type="ORF">TeGR_g3494</name>
</gene>
<feature type="region of interest" description="Disordered" evidence="8">
    <location>
        <begin position="675"/>
        <end position="712"/>
    </location>
</feature>